<reference evidence="4 5" key="2">
    <citation type="submission" date="2020-08" db="EMBL/GenBank/DDBJ databases">
        <authorList>
            <person name="Ueki A."/>
            <person name="Tonouchi A."/>
        </authorList>
    </citation>
    <scope>NUCLEOTIDE SEQUENCE [LARGE SCALE GENOMIC DNA]</scope>
    <source>
        <strain evidence="4 5">CTTW</strain>
    </source>
</reference>
<dbReference type="PANTHER" id="PTHR32089:SF112">
    <property type="entry name" value="LYSOZYME-LIKE PROTEIN-RELATED"/>
    <property type="match status" value="1"/>
</dbReference>
<dbReference type="Proteomes" id="UP000515703">
    <property type="component" value="Chromosome"/>
</dbReference>
<evidence type="ECO:0000313" key="5">
    <source>
        <dbReference type="Proteomes" id="UP000515703"/>
    </source>
</evidence>
<dbReference type="Pfam" id="PF10114">
    <property type="entry name" value="PocR"/>
    <property type="match status" value="1"/>
</dbReference>
<dbReference type="InterPro" id="IPR018771">
    <property type="entry name" value="PocR_dom"/>
</dbReference>
<dbReference type="PANTHER" id="PTHR32089">
    <property type="entry name" value="METHYL-ACCEPTING CHEMOTAXIS PROTEIN MCPB"/>
    <property type="match status" value="1"/>
</dbReference>
<dbReference type="InterPro" id="IPR004089">
    <property type="entry name" value="MCPsignal_dom"/>
</dbReference>
<reference evidence="4 5" key="1">
    <citation type="submission" date="2020-08" db="EMBL/GenBank/DDBJ databases">
        <title>Draft genome sequencing of an Anaerocolumna strain isolated from anoxic soil subjected to BSD treatment.</title>
        <authorList>
            <person name="Uek A."/>
            <person name="Tonouchi A."/>
        </authorList>
    </citation>
    <scope>NUCLEOTIDE SEQUENCE [LARGE SCALE GENOMIC DNA]</scope>
    <source>
        <strain evidence="4 5">CTTW</strain>
    </source>
</reference>
<dbReference type="AlphaFoldDB" id="A0A7I8DFE2"/>
<protein>
    <submittedName>
        <fullName evidence="4">Methyl-accepting chemotaxis protein</fullName>
    </submittedName>
</protein>
<dbReference type="Pfam" id="PF00015">
    <property type="entry name" value="MCPsignal"/>
    <property type="match status" value="1"/>
</dbReference>
<evidence type="ECO:0000256" key="2">
    <source>
        <dbReference type="PROSITE-ProRule" id="PRU00284"/>
    </source>
</evidence>
<evidence type="ECO:0000259" key="3">
    <source>
        <dbReference type="PROSITE" id="PS50111"/>
    </source>
</evidence>
<dbReference type="EMBL" id="AP023368">
    <property type="protein sequence ID" value="BCJ97208.1"/>
    <property type="molecule type" value="Genomic_DNA"/>
</dbReference>
<dbReference type="Gene3D" id="1.10.287.950">
    <property type="entry name" value="Methyl-accepting chemotaxis protein"/>
    <property type="match status" value="1"/>
</dbReference>
<dbReference type="GO" id="GO:0016020">
    <property type="term" value="C:membrane"/>
    <property type="evidence" value="ECO:0007669"/>
    <property type="project" value="InterPro"/>
</dbReference>
<evidence type="ECO:0000256" key="1">
    <source>
        <dbReference type="ARBA" id="ARBA00023224"/>
    </source>
</evidence>
<organism evidence="4 5">
    <name type="scientific">Anaerocolumna chitinilytica</name>
    <dbReference type="NCBI Taxonomy" id="1727145"/>
    <lineage>
        <taxon>Bacteria</taxon>
        <taxon>Bacillati</taxon>
        <taxon>Bacillota</taxon>
        <taxon>Clostridia</taxon>
        <taxon>Lachnospirales</taxon>
        <taxon>Lachnospiraceae</taxon>
        <taxon>Anaerocolumna</taxon>
    </lineage>
</organism>
<dbReference type="KEGG" id="acht:bsdcttw_02490"/>
<feature type="domain" description="Methyl-accepting transducer" evidence="3">
    <location>
        <begin position="192"/>
        <end position="346"/>
    </location>
</feature>
<keyword evidence="5" id="KW-1185">Reference proteome</keyword>
<dbReference type="SUPFAM" id="SSF58104">
    <property type="entry name" value="Methyl-accepting chemotaxis protein (MCP) signaling domain"/>
    <property type="match status" value="1"/>
</dbReference>
<sequence>MISITNEKIDLQKLEIEDIIDIPTLQKFLDNFAIGMNCAAVSVNRSGQEITKPSHYRPFCSAYIHSNSKGDNRCAECHSYFGTEAAKLGKPYIGKCHAGLIDFSAPIIIQGELLGTVLGGQILDKAPNEAAIRQVAREIDLPEDELYMAAKKIDIVNSHNIEAAAEVLFIVVNTLAQEGYGRIETELLSTILANNFVEISKTVEILAESAQTITSNQQDLYTEISEIRAVTSEIEQVLNSITKVANTTKLIGLNASIEAARLGNNGRVFAVVASDIQKLSEHTKSTTMHINNLNSKINEKISSTELNSRKTLEITEDQSAAMEELSATAQNSAELAERLKAFIESN</sequence>
<evidence type="ECO:0000313" key="4">
    <source>
        <dbReference type="EMBL" id="BCJ97208.1"/>
    </source>
</evidence>
<dbReference type="PROSITE" id="PS50111">
    <property type="entry name" value="CHEMOTAXIS_TRANSDUC_2"/>
    <property type="match status" value="1"/>
</dbReference>
<name>A0A7I8DFE2_9FIRM</name>
<dbReference type="RefSeq" id="WP_185257661.1">
    <property type="nucleotide sequence ID" value="NZ_AP023368.1"/>
</dbReference>
<gene>
    <name evidence="4" type="ORF">bsdcttw_02490</name>
</gene>
<dbReference type="GO" id="GO:0007165">
    <property type="term" value="P:signal transduction"/>
    <property type="evidence" value="ECO:0007669"/>
    <property type="project" value="UniProtKB-KW"/>
</dbReference>
<accession>A0A7I8DFE2</accession>
<keyword evidence="1 2" id="KW-0807">Transducer</keyword>
<proteinExistence type="predicted"/>